<comment type="caution">
    <text evidence="2">The sequence shown here is derived from an EMBL/GenBank/DDBJ whole genome shotgun (WGS) entry which is preliminary data.</text>
</comment>
<name>A0ABW4RC73_9RHOB</name>
<keyword evidence="1" id="KW-0472">Membrane</keyword>
<keyword evidence="1" id="KW-1133">Transmembrane helix</keyword>
<reference evidence="3" key="1">
    <citation type="journal article" date="2019" name="Int. J. Syst. Evol. Microbiol.">
        <title>The Global Catalogue of Microorganisms (GCM) 10K type strain sequencing project: providing services to taxonomists for standard genome sequencing and annotation.</title>
        <authorList>
            <consortium name="The Broad Institute Genomics Platform"/>
            <consortium name="The Broad Institute Genome Sequencing Center for Infectious Disease"/>
            <person name="Wu L."/>
            <person name="Ma J."/>
        </authorList>
    </citation>
    <scope>NUCLEOTIDE SEQUENCE [LARGE SCALE GENOMIC DNA]</scope>
    <source>
        <strain evidence="3">CCUG 56029</strain>
    </source>
</reference>
<protein>
    <recommendedName>
        <fullName evidence="4">EamA-like transporter family protein</fullName>
    </recommendedName>
</protein>
<keyword evidence="3" id="KW-1185">Reference proteome</keyword>
<evidence type="ECO:0000256" key="1">
    <source>
        <dbReference type="SAM" id="Phobius"/>
    </source>
</evidence>
<accession>A0ABW4RC73</accession>
<organism evidence="2 3">
    <name type="scientific">Paracoccus pacificus</name>
    <dbReference type="NCBI Taxonomy" id="1463598"/>
    <lineage>
        <taxon>Bacteria</taxon>
        <taxon>Pseudomonadati</taxon>
        <taxon>Pseudomonadota</taxon>
        <taxon>Alphaproteobacteria</taxon>
        <taxon>Rhodobacterales</taxon>
        <taxon>Paracoccaceae</taxon>
        <taxon>Paracoccus</taxon>
    </lineage>
</organism>
<sequence length="60" mass="6396">MLEYAILPVTVGWTWLLFGELPDMPTVAGIVLIIAAGLMIVLRGSTAEDRGAPESETVLP</sequence>
<dbReference type="EMBL" id="JBHUEN010000053">
    <property type="protein sequence ID" value="MFD1883690.1"/>
    <property type="molecule type" value="Genomic_DNA"/>
</dbReference>
<proteinExistence type="predicted"/>
<dbReference type="RefSeq" id="WP_379145225.1">
    <property type="nucleotide sequence ID" value="NZ_JBHUEN010000053.1"/>
</dbReference>
<keyword evidence="1" id="KW-0812">Transmembrane</keyword>
<dbReference type="InterPro" id="IPR037185">
    <property type="entry name" value="EmrE-like"/>
</dbReference>
<gene>
    <name evidence="2" type="ORF">ACFSCT_18430</name>
</gene>
<evidence type="ECO:0008006" key="4">
    <source>
        <dbReference type="Google" id="ProtNLM"/>
    </source>
</evidence>
<evidence type="ECO:0000313" key="3">
    <source>
        <dbReference type="Proteomes" id="UP001597213"/>
    </source>
</evidence>
<dbReference type="SUPFAM" id="SSF103481">
    <property type="entry name" value="Multidrug resistance efflux transporter EmrE"/>
    <property type="match status" value="1"/>
</dbReference>
<evidence type="ECO:0000313" key="2">
    <source>
        <dbReference type="EMBL" id="MFD1883690.1"/>
    </source>
</evidence>
<feature type="transmembrane region" description="Helical" evidence="1">
    <location>
        <begin position="24"/>
        <end position="42"/>
    </location>
</feature>
<dbReference type="Proteomes" id="UP001597213">
    <property type="component" value="Unassembled WGS sequence"/>
</dbReference>